<dbReference type="InterPro" id="IPR004853">
    <property type="entry name" value="Sugar_P_trans_dom"/>
</dbReference>
<feature type="transmembrane region" description="Helical" evidence="2">
    <location>
        <begin position="768"/>
        <end position="789"/>
    </location>
</feature>
<comment type="caution">
    <text evidence="4">The sequence shown here is derived from an EMBL/GenBank/DDBJ whole genome shotgun (WGS) entry which is preliminary data.</text>
</comment>
<keyword evidence="2" id="KW-0472">Membrane</keyword>
<feature type="compositionally biased region" description="Basic and acidic residues" evidence="1">
    <location>
        <begin position="89"/>
        <end position="109"/>
    </location>
</feature>
<feature type="region of interest" description="Disordered" evidence="1">
    <location>
        <begin position="398"/>
        <end position="441"/>
    </location>
</feature>
<feature type="transmembrane region" description="Helical" evidence="2">
    <location>
        <begin position="502"/>
        <end position="526"/>
    </location>
</feature>
<keyword evidence="5" id="KW-1185">Reference proteome</keyword>
<name>A0A7J6LQU8_PERCH</name>
<feature type="transmembrane region" description="Helical" evidence="2">
    <location>
        <begin position="669"/>
        <end position="689"/>
    </location>
</feature>
<feature type="region of interest" description="Disordered" evidence="1">
    <location>
        <begin position="893"/>
        <end position="970"/>
    </location>
</feature>
<dbReference type="GO" id="GO:0016593">
    <property type="term" value="C:Cdc73/Paf1 complex"/>
    <property type="evidence" value="ECO:0007669"/>
    <property type="project" value="InterPro"/>
</dbReference>
<organism evidence="4 5">
    <name type="scientific">Perkinsus chesapeaki</name>
    <name type="common">Clam parasite</name>
    <name type="synonym">Perkinsus andrewsi</name>
    <dbReference type="NCBI Taxonomy" id="330153"/>
    <lineage>
        <taxon>Eukaryota</taxon>
        <taxon>Sar</taxon>
        <taxon>Alveolata</taxon>
        <taxon>Perkinsozoa</taxon>
        <taxon>Perkinsea</taxon>
        <taxon>Perkinsida</taxon>
        <taxon>Perkinsidae</taxon>
        <taxon>Perkinsus</taxon>
    </lineage>
</organism>
<evidence type="ECO:0000259" key="3">
    <source>
        <dbReference type="Pfam" id="PF03151"/>
    </source>
</evidence>
<feature type="non-terminal residue" evidence="4">
    <location>
        <position position="1"/>
    </location>
</feature>
<feature type="compositionally biased region" description="Basic and acidic residues" evidence="1">
    <location>
        <begin position="947"/>
        <end position="956"/>
    </location>
</feature>
<evidence type="ECO:0000313" key="5">
    <source>
        <dbReference type="Proteomes" id="UP000591131"/>
    </source>
</evidence>
<keyword evidence="2" id="KW-0812">Transmembrane</keyword>
<gene>
    <name evidence="4" type="primary">LEO1</name>
    <name evidence="4" type="ORF">FOL47_006624</name>
</gene>
<dbReference type="AlphaFoldDB" id="A0A7J6LQU8"/>
<proteinExistence type="predicted"/>
<feature type="region of interest" description="Disordered" evidence="1">
    <location>
        <begin position="1"/>
        <end position="162"/>
    </location>
</feature>
<sequence length="970" mass="105731">MSVNSSGDSDLFGSSDSEDDNKDTVETGNKDMNGKDEMKGKDETTNDGDLFGDIEETGGDVEMDDTKQRTTTSDDSDNNLFGESDDEREEAKKAAAAVAKEKEIADAAEAHPAAAEEEERLVNVDDDSDASSTGMGNDDDNKSTHSEDGGITSEDGSRSPRGKIHTVRVHENAPDGVFSDGKCHIVKLMPTVTGIDPIPFSRDTFPLLHAAALDKCPDEKGRAALTSRAENSIRWRFKEGSDKKEMESNARLIEWADGSLTLMVGKESFKVLKREERVYVYDKGDTNPPPGYTHNGVPVLGNVNDMSCHGLCTSQLTVTPGSLESRTHKNLARWVIRPHGSSLKGQKKKTSLTTTDEVLAAQARAEQSLEDSRFALSAGSRRKDMMGRRGMSEAFLESGMGSSSPSGARGIHSLKQQYKKRRRTMKGMTDSGDPDAAASEEQGICRKEGDICSGVCVRRWEELVDTLTEEEKADITNEKEEYSTRCQGECDNAFSECSEKPLVLYIGVIVLGICALCTCLLSALTASLRNKEKVERITRQLEGMDYNDEDDNHRGVSTTHRGTTVLGNTVKDTSLINTSLPSSASISEDGGGGGQEEDRRHRENLTNLQLAQESLGKNTMDNSGGAAAAPMFIRLLFGIEKFRWPIMACALTIMFAISSSVPGMQVDDWLGILFVALAVLCTAFRWVLVQTQCSQYSAVQLMYLTQPVSALALLPVAIIIDGPHLAMPIDITGVQHFVLPLCIIATTAVLAFLLLFAEYRLVEVTSSLTLCIAGIGKEVATILMSVILFDDWLSLRQTIAVAVSIIGIVTYSTLRIRYAKEEADREFEKLPEVPDDDDDDRRISITDTNPPPSPSSPPSDGAHTPNHHHHNQQQQHRTLRFASAESTMSYYEEKDIDDDDGDDQVSDTSRPGDYGNSNAIVYGNTVESTTTTSTTSDVLGSSSNVDELVKAEEGRNNDTINDGSRLPHPP</sequence>
<evidence type="ECO:0000313" key="4">
    <source>
        <dbReference type="EMBL" id="KAF4661574.1"/>
    </source>
</evidence>
<dbReference type="PANTHER" id="PTHR23146:SF0">
    <property type="entry name" value="RNA POLYMERASE-ASSOCIATED PROTEIN LEO1"/>
    <property type="match status" value="1"/>
</dbReference>
<feature type="compositionally biased region" description="Acidic residues" evidence="1">
    <location>
        <begin position="50"/>
        <end position="63"/>
    </location>
</feature>
<dbReference type="Pfam" id="PF04004">
    <property type="entry name" value="Leo1"/>
    <property type="match status" value="1"/>
</dbReference>
<feature type="region of interest" description="Disordered" evidence="1">
    <location>
        <begin position="825"/>
        <end position="878"/>
    </location>
</feature>
<feature type="transmembrane region" description="Helical" evidence="2">
    <location>
        <begin position="795"/>
        <end position="814"/>
    </location>
</feature>
<feature type="compositionally biased region" description="Polar residues" evidence="1">
    <location>
        <begin position="69"/>
        <end position="81"/>
    </location>
</feature>
<feature type="region of interest" description="Disordered" evidence="1">
    <location>
        <begin position="580"/>
        <end position="600"/>
    </location>
</feature>
<feature type="transmembrane region" description="Helical" evidence="2">
    <location>
        <begin position="701"/>
        <end position="725"/>
    </location>
</feature>
<reference evidence="4 5" key="1">
    <citation type="submission" date="2020-04" db="EMBL/GenBank/DDBJ databases">
        <title>Perkinsus chesapeaki whole genome sequence.</title>
        <authorList>
            <person name="Bogema D.R."/>
        </authorList>
    </citation>
    <scope>NUCLEOTIDE SEQUENCE [LARGE SCALE GENOMIC DNA]</scope>
    <source>
        <strain evidence="4">ATCC PRA-425</strain>
    </source>
</reference>
<feature type="transmembrane region" description="Helical" evidence="2">
    <location>
        <begin position="644"/>
        <end position="663"/>
    </location>
</feature>
<feature type="compositionally biased region" description="Acidic residues" evidence="1">
    <location>
        <begin position="894"/>
        <end position="905"/>
    </location>
</feature>
<dbReference type="Proteomes" id="UP000591131">
    <property type="component" value="Unassembled WGS sequence"/>
</dbReference>
<evidence type="ECO:0000256" key="1">
    <source>
        <dbReference type="SAM" id="MobiDB-lite"/>
    </source>
</evidence>
<feature type="compositionally biased region" description="Acidic residues" evidence="1">
    <location>
        <begin position="115"/>
        <end position="129"/>
    </location>
</feature>
<dbReference type="InterPro" id="IPR007149">
    <property type="entry name" value="Leo1"/>
</dbReference>
<keyword evidence="2" id="KW-1133">Transmembrane helix</keyword>
<dbReference type="OrthoDB" id="20844at2759"/>
<feature type="compositionally biased region" description="Basic and acidic residues" evidence="1">
    <location>
        <begin position="22"/>
        <end position="44"/>
    </location>
</feature>
<protein>
    <submittedName>
        <fullName evidence="4">Paf1 complex component</fullName>
    </submittedName>
</protein>
<dbReference type="GO" id="GO:1990269">
    <property type="term" value="F:RNA polymerase II C-terminal domain phosphoserine binding"/>
    <property type="evidence" value="ECO:0007669"/>
    <property type="project" value="TreeGrafter"/>
</dbReference>
<feature type="compositionally biased region" description="Low complexity" evidence="1">
    <location>
        <begin position="1"/>
        <end position="15"/>
    </location>
</feature>
<dbReference type="PANTHER" id="PTHR23146">
    <property type="entry name" value="LEO1 PROTEIN"/>
    <property type="match status" value="1"/>
</dbReference>
<feature type="compositionally biased region" description="Low complexity" evidence="1">
    <location>
        <begin position="928"/>
        <end position="943"/>
    </location>
</feature>
<evidence type="ECO:0000256" key="2">
    <source>
        <dbReference type="SAM" id="Phobius"/>
    </source>
</evidence>
<dbReference type="GO" id="GO:0006368">
    <property type="term" value="P:transcription elongation by RNA polymerase II"/>
    <property type="evidence" value="ECO:0007669"/>
    <property type="project" value="InterPro"/>
</dbReference>
<dbReference type="GO" id="GO:0032968">
    <property type="term" value="P:positive regulation of transcription elongation by RNA polymerase II"/>
    <property type="evidence" value="ECO:0007669"/>
    <property type="project" value="TreeGrafter"/>
</dbReference>
<feature type="transmembrane region" description="Helical" evidence="2">
    <location>
        <begin position="737"/>
        <end position="756"/>
    </location>
</feature>
<dbReference type="Pfam" id="PF03151">
    <property type="entry name" value="TPT"/>
    <property type="match status" value="1"/>
</dbReference>
<dbReference type="EMBL" id="JAAPAO010000373">
    <property type="protein sequence ID" value="KAF4661574.1"/>
    <property type="molecule type" value="Genomic_DNA"/>
</dbReference>
<accession>A0A7J6LQU8</accession>
<feature type="domain" description="Sugar phosphate transporter" evidence="3">
    <location>
        <begin position="668"/>
        <end position="812"/>
    </location>
</feature>
<feature type="compositionally biased region" description="Basic and acidic residues" evidence="1">
    <location>
        <begin position="139"/>
        <end position="148"/>
    </location>
</feature>